<comment type="caution">
    <text evidence="3">The sequence shown here is derived from an EMBL/GenBank/DDBJ whole genome shotgun (WGS) entry which is preliminary data.</text>
</comment>
<dbReference type="RefSeq" id="WP_106501155.1">
    <property type="nucleotide sequence ID" value="NZ_PXVC01000198.1"/>
</dbReference>
<dbReference type="EMBL" id="PXVC01000198">
    <property type="protein sequence ID" value="PSI00236.1"/>
    <property type="molecule type" value="Genomic_DNA"/>
</dbReference>
<proteinExistence type="inferred from homology"/>
<dbReference type="NCBIfam" id="TIGR01552">
    <property type="entry name" value="phd_fam"/>
    <property type="match status" value="1"/>
</dbReference>
<dbReference type="Gene3D" id="3.40.1620.10">
    <property type="entry name" value="YefM-like domain"/>
    <property type="match status" value="1"/>
</dbReference>
<dbReference type="InterPro" id="IPR036165">
    <property type="entry name" value="YefM-like_sf"/>
</dbReference>
<protein>
    <recommendedName>
        <fullName evidence="2">Antitoxin</fullName>
    </recommendedName>
</protein>
<dbReference type="InterPro" id="IPR006442">
    <property type="entry name" value="Antitoxin_Phd/YefM"/>
</dbReference>
<dbReference type="PANTHER" id="PTHR35377">
    <property type="entry name" value="ANTITOXIN VAPB49-RELATED-RELATED"/>
    <property type="match status" value="1"/>
</dbReference>
<keyword evidence="4" id="KW-1185">Reference proteome</keyword>
<organism evidence="3 4">
    <name type="scientific">Synechococcus lacustris str. Tous</name>
    <dbReference type="NCBI Taxonomy" id="1910958"/>
    <lineage>
        <taxon>Bacteria</taxon>
        <taxon>Bacillati</taxon>
        <taxon>Cyanobacteriota</taxon>
        <taxon>Cyanophyceae</taxon>
        <taxon>Synechococcales</taxon>
        <taxon>Synechococcaceae</taxon>
        <taxon>Synechococcus</taxon>
    </lineage>
</organism>
<sequence>MIQVSVAEAKTQLSSLLDAVEAGQSVVITRRGKPIADLVPRCNVRDMLPQLAALRGSLPEQLKSGVEIISALRDEPGN</sequence>
<name>A0A2P7EAI3_9SYNE</name>
<dbReference type="Pfam" id="PF02604">
    <property type="entry name" value="PhdYeFM_antitox"/>
    <property type="match status" value="1"/>
</dbReference>
<dbReference type="Proteomes" id="UP000240206">
    <property type="component" value="Unassembled WGS sequence"/>
</dbReference>
<dbReference type="SUPFAM" id="SSF143120">
    <property type="entry name" value="YefM-like"/>
    <property type="match status" value="1"/>
</dbReference>
<evidence type="ECO:0000256" key="1">
    <source>
        <dbReference type="ARBA" id="ARBA00009981"/>
    </source>
</evidence>
<gene>
    <name evidence="3" type="ORF">C7K08_14255</name>
</gene>
<evidence type="ECO:0000313" key="4">
    <source>
        <dbReference type="Proteomes" id="UP000240206"/>
    </source>
</evidence>
<accession>A0A2P7EAI3</accession>
<dbReference type="AlphaFoldDB" id="A0A2P7EAI3"/>
<comment type="similarity">
    <text evidence="1 2">Belongs to the phD/YefM antitoxin family.</text>
</comment>
<evidence type="ECO:0000256" key="2">
    <source>
        <dbReference type="RuleBase" id="RU362080"/>
    </source>
</evidence>
<comment type="function">
    <text evidence="2">Antitoxin component of a type II toxin-antitoxin (TA) system.</text>
</comment>
<reference evidence="4" key="1">
    <citation type="submission" date="2018-03" db="EMBL/GenBank/DDBJ databases">
        <title>Ecological and genomic features of two cosmopolitan and abundant freshwater picocyanobacteria.</title>
        <authorList>
            <person name="Cabello-Yeves P.J."/>
            <person name="Picazo A."/>
            <person name="Camacho A."/>
            <person name="Callieri C."/>
            <person name="Rosselli R."/>
            <person name="Roda-Garcia J."/>
            <person name="Coutinho F.H."/>
            <person name="Rodriguez-Valera F."/>
        </authorList>
    </citation>
    <scope>NUCLEOTIDE SEQUENCE [LARGE SCALE GENOMIC DNA]</scope>
    <source>
        <strain evidence="4">Tous</strain>
    </source>
</reference>
<dbReference type="PANTHER" id="PTHR35377:SF8">
    <property type="entry name" value="ANTITOXIN VAPB22"/>
    <property type="match status" value="1"/>
</dbReference>
<evidence type="ECO:0000313" key="3">
    <source>
        <dbReference type="EMBL" id="PSI00236.1"/>
    </source>
</evidence>
<dbReference type="InterPro" id="IPR051416">
    <property type="entry name" value="phD-YefM_TA_antitoxins"/>
</dbReference>